<dbReference type="OrthoDB" id="9758917at2"/>
<name>A0A4R2TFV0_9FIRM</name>
<dbReference type="InterPro" id="IPR036034">
    <property type="entry name" value="PDZ_sf"/>
</dbReference>
<protein>
    <submittedName>
        <fullName evidence="6">S1-C subfamily serine protease</fullName>
    </submittedName>
</protein>
<dbReference type="AlphaFoldDB" id="A0A4R2TFV0"/>
<organism evidence="6 7">
    <name type="scientific">Serpentinicella alkaliphila</name>
    <dbReference type="NCBI Taxonomy" id="1734049"/>
    <lineage>
        <taxon>Bacteria</taxon>
        <taxon>Bacillati</taxon>
        <taxon>Bacillota</taxon>
        <taxon>Clostridia</taxon>
        <taxon>Peptostreptococcales</taxon>
        <taxon>Natronincolaceae</taxon>
        <taxon>Serpentinicella</taxon>
    </lineage>
</organism>
<dbReference type="GO" id="GO:0004252">
    <property type="term" value="F:serine-type endopeptidase activity"/>
    <property type="evidence" value="ECO:0007669"/>
    <property type="project" value="InterPro"/>
</dbReference>
<gene>
    <name evidence="6" type="ORF">EDD79_101753</name>
</gene>
<dbReference type="InterPro" id="IPR009003">
    <property type="entry name" value="Peptidase_S1_PA"/>
</dbReference>
<dbReference type="PANTHER" id="PTHR43343:SF3">
    <property type="entry name" value="PROTEASE DO-LIKE 8, CHLOROPLASTIC"/>
    <property type="match status" value="1"/>
</dbReference>
<dbReference type="PRINTS" id="PR00834">
    <property type="entry name" value="PROTEASES2C"/>
</dbReference>
<evidence type="ECO:0000256" key="1">
    <source>
        <dbReference type="ARBA" id="ARBA00010541"/>
    </source>
</evidence>
<comment type="similarity">
    <text evidence="1">Belongs to the peptidase S1C family.</text>
</comment>
<keyword evidence="4" id="KW-1133">Transmembrane helix</keyword>
<evidence type="ECO:0000313" key="7">
    <source>
        <dbReference type="Proteomes" id="UP000295504"/>
    </source>
</evidence>
<dbReference type="Pfam" id="PF13365">
    <property type="entry name" value="Trypsin_2"/>
    <property type="match status" value="1"/>
</dbReference>
<feature type="transmembrane region" description="Helical" evidence="4">
    <location>
        <begin position="39"/>
        <end position="62"/>
    </location>
</feature>
<dbReference type="PANTHER" id="PTHR43343">
    <property type="entry name" value="PEPTIDASE S12"/>
    <property type="match status" value="1"/>
</dbReference>
<dbReference type="SMART" id="SM00228">
    <property type="entry name" value="PDZ"/>
    <property type="match status" value="1"/>
</dbReference>
<dbReference type="PROSITE" id="PS50106">
    <property type="entry name" value="PDZ"/>
    <property type="match status" value="1"/>
</dbReference>
<dbReference type="InterPro" id="IPR001478">
    <property type="entry name" value="PDZ"/>
</dbReference>
<sequence length="393" mass="42773">MENNFNSHEHNVSNNSEENSYYVSNRYYHGQKKESKIKIITIALVSALVGSLLSLSTVYFFLPEILQQRGVFSGSNLQSIVIEPRHDVTIYTAVAQKAMPSVVGITTITTQTDRFFGTRRTPSLGTGVIVDERGYILTNSHVVGDGNADEVSVLFYDGSRHNAEVLWFDKTLDLAVIKVDGSGFISAELGDSDGLEVGEIAIAIGNPLGLNFERTLTQGVISGLNRSIATQTHTIDNLIQTDASINPGNSGGPLLNHKGQVIGINTAKIGGGEGLGFAIPINTAKPIVDQFIEKGEFTRVYLGIRGVNVSEFEAMTGSKLQAETGIYIFEIMENSIAEKHDLRAGDVIVGINSNKTNTMGDLIRELYKYRPGDEIKVNVLRNGRSETITVKFN</sequence>
<dbReference type="RefSeq" id="WP_132848519.1">
    <property type="nucleotide sequence ID" value="NZ_CP058648.1"/>
</dbReference>
<evidence type="ECO:0000313" key="6">
    <source>
        <dbReference type="EMBL" id="TCQ02278.1"/>
    </source>
</evidence>
<proteinExistence type="inferred from homology"/>
<evidence type="ECO:0000256" key="4">
    <source>
        <dbReference type="SAM" id="Phobius"/>
    </source>
</evidence>
<dbReference type="InterPro" id="IPR051201">
    <property type="entry name" value="Chloro_Bact_Ser_Proteases"/>
</dbReference>
<dbReference type="GO" id="GO:0006508">
    <property type="term" value="P:proteolysis"/>
    <property type="evidence" value="ECO:0007669"/>
    <property type="project" value="UniProtKB-KW"/>
</dbReference>
<dbReference type="InterPro" id="IPR001940">
    <property type="entry name" value="Peptidase_S1C"/>
</dbReference>
<keyword evidence="7" id="KW-1185">Reference proteome</keyword>
<keyword evidence="4" id="KW-0472">Membrane</keyword>
<keyword evidence="4" id="KW-0812">Transmembrane</keyword>
<evidence type="ECO:0000259" key="5">
    <source>
        <dbReference type="PROSITE" id="PS50106"/>
    </source>
</evidence>
<dbReference type="SUPFAM" id="SSF50494">
    <property type="entry name" value="Trypsin-like serine proteases"/>
    <property type="match status" value="1"/>
</dbReference>
<dbReference type="InterPro" id="IPR043504">
    <property type="entry name" value="Peptidase_S1_PA_chymotrypsin"/>
</dbReference>
<dbReference type="Gene3D" id="2.40.10.10">
    <property type="entry name" value="Trypsin-like serine proteases"/>
    <property type="match status" value="2"/>
</dbReference>
<dbReference type="SUPFAM" id="SSF50156">
    <property type="entry name" value="PDZ domain-like"/>
    <property type="match status" value="1"/>
</dbReference>
<comment type="caution">
    <text evidence="6">The sequence shown here is derived from an EMBL/GenBank/DDBJ whole genome shotgun (WGS) entry which is preliminary data.</text>
</comment>
<dbReference type="EMBL" id="SLYC01000017">
    <property type="protein sequence ID" value="TCQ02278.1"/>
    <property type="molecule type" value="Genomic_DNA"/>
</dbReference>
<reference evidence="6 7" key="1">
    <citation type="submission" date="2019-03" db="EMBL/GenBank/DDBJ databases">
        <title>Genomic Encyclopedia of Type Strains, Phase IV (KMG-IV): sequencing the most valuable type-strain genomes for metagenomic binning, comparative biology and taxonomic classification.</title>
        <authorList>
            <person name="Goeker M."/>
        </authorList>
    </citation>
    <scope>NUCLEOTIDE SEQUENCE [LARGE SCALE GENOMIC DNA]</scope>
    <source>
        <strain evidence="6 7">DSM 100013</strain>
    </source>
</reference>
<dbReference type="Pfam" id="PF13180">
    <property type="entry name" value="PDZ_2"/>
    <property type="match status" value="1"/>
</dbReference>
<evidence type="ECO:0000256" key="2">
    <source>
        <dbReference type="ARBA" id="ARBA00022670"/>
    </source>
</evidence>
<keyword evidence="3" id="KW-0378">Hydrolase</keyword>
<keyword evidence="2 6" id="KW-0645">Protease</keyword>
<evidence type="ECO:0000256" key="3">
    <source>
        <dbReference type="ARBA" id="ARBA00022801"/>
    </source>
</evidence>
<dbReference type="Gene3D" id="2.30.42.10">
    <property type="match status" value="1"/>
</dbReference>
<feature type="domain" description="PDZ" evidence="5">
    <location>
        <begin position="306"/>
        <end position="353"/>
    </location>
</feature>
<accession>A0A4R2TFV0</accession>
<dbReference type="Proteomes" id="UP000295504">
    <property type="component" value="Unassembled WGS sequence"/>
</dbReference>